<comment type="caution">
    <text evidence="3">The sequence shown here is derived from an EMBL/GenBank/DDBJ whole genome shotgun (WGS) entry which is preliminary data.</text>
</comment>
<feature type="compositionally biased region" description="Low complexity" evidence="1">
    <location>
        <begin position="161"/>
        <end position="195"/>
    </location>
</feature>
<dbReference type="AlphaFoldDB" id="A0AAD6YQN9"/>
<protein>
    <recommendedName>
        <fullName evidence="5">Extracellular membrane protein CFEM domain-containing protein</fullName>
    </recommendedName>
</protein>
<evidence type="ECO:0000256" key="1">
    <source>
        <dbReference type="SAM" id="MobiDB-lite"/>
    </source>
</evidence>
<proteinExistence type="predicted"/>
<reference evidence="3" key="1">
    <citation type="submission" date="2023-03" db="EMBL/GenBank/DDBJ databases">
        <title>Massive genome expansion in bonnet fungi (Mycena s.s.) driven by repeated elements and novel gene families across ecological guilds.</title>
        <authorList>
            <consortium name="Lawrence Berkeley National Laboratory"/>
            <person name="Harder C.B."/>
            <person name="Miyauchi S."/>
            <person name="Viragh M."/>
            <person name="Kuo A."/>
            <person name="Thoen E."/>
            <person name="Andreopoulos B."/>
            <person name="Lu D."/>
            <person name="Skrede I."/>
            <person name="Drula E."/>
            <person name="Henrissat B."/>
            <person name="Morin E."/>
            <person name="Kohler A."/>
            <person name="Barry K."/>
            <person name="LaButti K."/>
            <person name="Morin E."/>
            <person name="Salamov A."/>
            <person name="Lipzen A."/>
            <person name="Mereny Z."/>
            <person name="Hegedus B."/>
            <person name="Baldrian P."/>
            <person name="Stursova M."/>
            <person name="Weitz H."/>
            <person name="Taylor A."/>
            <person name="Grigoriev I.V."/>
            <person name="Nagy L.G."/>
            <person name="Martin F."/>
            <person name="Kauserud H."/>
        </authorList>
    </citation>
    <scope>NUCLEOTIDE SEQUENCE</scope>
    <source>
        <strain evidence="3">9144</strain>
    </source>
</reference>
<organism evidence="3 4">
    <name type="scientific">Mycena pura</name>
    <dbReference type="NCBI Taxonomy" id="153505"/>
    <lineage>
        <taxon>Eukaryota</taxon>
        <taxon>Fungi</taxon>
        <taxon>Dikarya</taxon>
        <taxon>Basidiomycota</taxon>
        <taxon>Agaricomycotina</taxon>
        <taxon>Agaricomycetes</taxon>
        <taxon>Agaricomycetidae</taxon>
        <taxon>Agaricales</taxon>
        <taxon>Marasmiineae</taxon>
        <taxon>Mycenaceae</taxon>
        <taxon>Mycena</taxon>
    </lineage>
</organism>
<feature type="signal peptide" evidence="2">
    <location>
        <begin position="1"/>
        <end position="24"/>
    </location>
</feature>
<feature type="compositionally biased region" description="Polar residues" evidence="1">
    <location>
        <begin position="142"/>
        <end position="151"/>
    </location>
</feature>
<keyword evidence="4" id="KW-1185">Reference proteome</keyword>
<gene>
    <name evidence="3" type="ORF">GGX14DRAFT_626799</name>
</gene>
<dbReference type="EMBL" id="JARJCW010000003">
    <property type="protein sequence ID" value="KAJ7226705.1"/>
    <property type="molecule type" value="Genomic_DNA"/>
</dbReference>
<evidence type="ECO:0000313" key="4">
    <source>
        <dbReference type="Proteomes" id="UP001219525"/>
    </source>
</evidence>
<feature type="region of interest" description="Disordered" evidence="1">
    <location>
        <begin position="142"/>
        <end position="196"/>
    </location>
</feature>
<sequence>MLASSLLLAVWVALLGTAIQTGCASVAARLLGGSVLRARQSSAFDPSQIPASCNGSCNSVVGDANTCTTLECLCSPAKDAAVLACVDCVIKFNHSSAVIVDGQNILNQFTSQCGFNNLTVSSLSASGVGTVTGLTTTSIVPPNTTVTSDSQTAVTPPPASAPAAVSATSPSLPISSTSASSPPSVSPSPGSTGAATVDGLSVVSMLTIMVALTTLMG</sequence>
<evidence type="ECO:0000313" key="3">
    <source>
        <dbReference type="EMBL" id="KAJ7226705.1"/>
    </source>
</evidence>
<accession>A0AAD6YQN9</accession>
<keyword evidence="2" id="KW-0732">Signal</keyword>
<evidence type="ECO:0000256" key="2">
    <source>
        <dbReference type="SAM" id="SignalP"/>
    </source>
</evidence>
<dbReference type="Proteomes" id="UP001219525">
    <property type="component" value="Unassembled WGS sequence"/>
</dbReference>
<evidence type="ECO:0008006" key="5">
    <source>
        <dbReference type="Google" id="ProtNLM"/>
    </source>
</evidence>
<feature type="chain" id="PRO_5042187067" description="Extracellular membrane protein CFEM domain-containing protein" evidence="2">
    <location>
        <begin position="25"/>
        <end position="217"/>
    </location>
</feature>
<name>A0AAD6YQN9_9AGAR</name>